<accession>A0A2S8Q9B6</accession>
<evidence type="ECO:0000313" key="6">
    <source>
        <dbReference type="Proteomes" id="UP000239550"/>
    </source>
</evidence>
<dbReference type="GO" id="GO:0015074">
    <property type="term" value="P:DNA integration"/>
    <property type="evidence" value="ECO:0007669"/>
    <property type="project" value="UniProtKB-KW"/>
</dbReference>
<comment type="similarity">
    <text evidence="1">Belongs to the 'phage' integrase family.</text>
</comment>
<dbReference type="GO" id="GO:0003677">
    <property type="term" value="F:DNA binding"/>
    <property type="evidence" value="ECO:0007669"/>
    <property type="project" value="UniProtKB-KW"/>
</dbReference>
<reference evidence="5 6" key="1">
    <citation type="submission" date="2018-02" db="EMBL/GenBank/DDBJ databases">
        <title>Five New Genomes of Indian Photorhabdus Isolates TSA.</title>
        <authorList>
            <person name="Dubay B."/>
            <person name="Somvanshi V.S."/>
        </authorList>
    </citation>
    <scope>NUCLEOTIDE SEQUENCE [LARGE SCALE GENOMIC DNA]</scope>
    <source>
        <strain evidence="5 6">H1</strain>
    </source>
</reference>
<protein>
    <recommendedName>
        <fullName evidence="4">Phage integrase central domain-containing protein</fullName>
    </recommendedName>
</protein>
<dbReference type="Pfam" id="PF22022">
    <property type="entry name" value="Phage_int_M"/>
    <property type="match status" value="1"/>
</dbReference>
<keyword evidence="6" id="KW-1185">Reference proteome</keyword>
<sequence length="103" mass="11752">MSLKLLNKNIILSFISNPVGRKRPITDIKSKDILSVLRKMEQSSMLDSSKKMCQAYRQIFTYVIISGRAKNNPVMVLISILKTPEQTHFPHLMADELGPFMNT</sequence>
<keyword evidence="3" id="KW-0238">DNA-binding</keyword>
<dbReference type="RefSeq" id="WP_105394580.1">
    <property type="nucleotide sequence ID" value="NZ_CAWNTA010000068.1"/>
</dbReference>
<dbReference type="InterPro" id="IPR011010">
    <property type="entry name" value="DNA_brk_join_enz"/>
</dbReference>
<dbReference type="EMBL" id="PUWT01000002">
    <property type="protein sequence ID" value="PQQ29760.1"/>
    <property type="molecule type" value="Genomic_DNA"/>
</dbReference>
<dbReference type="SUPFAM" id="SSF56349">
    <property type="entry name" value="DNA breaking-rejoining enzymes"/>
    <property type="match status" value="1"/>
</dbReference>
<feature type="domain" description="Phage integrase central" evidence="4">
    <location>
        <begin position="18"/>
        <end position="74"/>
    </location>
</feature>
<dbReference type="PANTHER" id="PTHR30629:SF2">
    <property type="entry name" value="PROPHAGE INTEGRASE INTS-RELATED"/>
    <property type="match status" value="1"/>
</dbReference>
<dbReference type="InterPro" id="IPR010998">
    <property type="entry name" value="Integrase_recombinase_N"/>
</dbReference>
<dbReference type="InterPro" id="IPR053876">
    <property type="entry name" value="Phage_int_M"/>
</dbReference>
<evidence type="ECO:0000256" key="1">
    <source>
        <dbReference type="ARBA" id="ARBA00008857"/>
    </source>
</evidence>
<keyword evidence="2" id="KW-0229">DNA integration</keyword>
<comment type="caution">
    <text evidence="5">The sequence shown here is derived from an EMBL/GenBank/DDBJ whole genome shotgun (WGS) entry which is preliminary data.</text>
</comment>
<proteinExistence type="inferred from homology"/>
<name>A0A2S8Q9B6_9GAMM</name>
<evidence type="ECO:0000313" key="5">
    <source>
        <dbReference type="EMBL" id="PQQ29760.1"/>
    </source>
</evidence>
<dbReference type="InterPro" id="IPR050808">
    <property type="entry name" value="Phage_Integrase"/>
</dbReference>
<organism evidence="5 6">
    <name type="scientific">Photorhabdus hindustanensis</name>
    <dbReference type="NCBI Taxonomy" id="2918802"/>
    <lineage>
        <taxon>Bacteria</taxon>
        <taxon>Pseudomonadati</taxon>
        <taxon>Pseudomonadota</taxon>
        <taxon>Gammaproteobacteria</taxon>
        <taxon>Enterobacterales</taxon>
        <taxon>Morganellaceae</taxon>
        <taxon>Photorhabdus</taxon>
    </lineage>
</organism>
<evidence type="ECO:0000259" key="4">
    <source>
        <dbReference type="Pfam" id="PF22022"/>
    </source>
</evidence>
<evidence type="ECO:0000256" key="2">
    <source>
        <dbReference type="ARBA" id="ARBA00022908"/>
    </source>
</evidence>
<gene>
    <name evidence="5" type="ORF">C6H66_01230</name>
</gene>
<dbReference type="Gene3D" id="1.10.150.130">
    <property type="match status" value="1"/>
</dbReference>
<dbReference type="AlphaFoldDB" id="A0A2S8Q9B6"/>
<dbReference type="Proteomes" id="UP000239550">
    <property type="component" value="Unassembled WGS sequence"/>
</dbReference>
<dbReference type="PANTHER" id="PTHR30629">
    <property type="entry name" value="PROPHAGE INTEGRASE"/>
    <property type="match status" value="1"/>
</dbReference>
<evidence type="ECO:0000256" key="3">
    <source>
        <dbReference type="ARBA" id="ARBA00023125"/>
    </source>
</evidence>